<dbReference type="AlphaFoldDB" id="A0ABD1NER8"/>
<dbReference type="InterPro" id="IPR011990">
    <property type="entry name" value="TPR-like_helical_dom_sf"/>
</dbReference>
<dbReference type="Gene3D" id="1.25.40.10">
    <property type="entry name" value="Tetratricopeptide repeat domain"/>
    <property type="match status" value="3"/>
</dbReference>
<sequence>MMTCMNKAGQSLKWVLLDLINRCDDLRSFKQIHALLLTSALVANDLVVTKAASFLGKRVTDVHYPPNFLRQFDWSVSSFPCNLMISGYASGHLPWVAILIYRWTVRNGFVPDVYTVPAVLKSCAKFSGIGEVRQFHSVAVKTGLWCDIYVQNTLVHVYSICGDNVGAGKVFDDMLVRDVVSWTGLISGYVKAGLFDDAITLFLRMDVEPNVATFVSILGACRKLGCLNLGKGIHGLVFKSLYGEELVVCNAVLDMYMKCESVTDARQMFDEIPEKDIISWTSMISGLVQCQCPKESLDLFSQMQGLGFEHDEVILTSVLSACASMGLLDYGRWVHEYINGCRIKWDVHIGTALVDMYAKCGCIEMARHIFNGIPSKNIRTWNAYIGGLAINGYGKEALKQFEDLIEFGTRPNEVTFLAVFTACCHSGLVDEGQKYFNDMTSPRFNLSPWLEHYGCMVDLLCRAGLVGEAVELIKIMPMPPDVQILGALLSACTTYGNVGFTQEMLKSLKNFEFQDSGIYVLLSNLYANDKKWAEVRSVRRLMKQKGISKAPGSSLIRVDGKTHEFLVGDNSHPQSEDIKVLLNILANQIYLEGHINTLS</sequence>
<dbReference type="FunFam" id="1.25.40.10:FF:000344">
    <property type="entry name" value="Pentatricopeptide repeat-containing protein"/>
    <property type="match status" value="1"/>
</dbReference>
<dbReference type="PANTHER" id="PTHR47926:SF459">
    <property type="entry name" value="PENTATRICOPEPTIDE REPEAT-CONTAINING PROTEIN"/>
    <property type="match status" value="1"/>
</dbReference>
<evidence type="ECO:0000256" key="2">
    <source>
        <dbReference type="ARBA" id="ARBA00022737"/>
    </source>
</evidence>
<reference evidence="4 5" key="1">
    <citation type="submission" date="2024-08" db="EMBL/GenBank/DDBJ databases">
        <title>Insights into the chromosomal genome structure of Flemingia macrophylla.</title>
        <authorList>
            <person name="Ding Y."/>
            <person name="Zhao Y."/>
            <person name="Bi W."/>
            <person name="Wu M."/>
            <person name="Zhao G."/>
            <person name="Gong Y."/>
            <person name="Li W."/>
            <person name="Zhang P."/>
        </authorList>
    </citation>
    <scope>NUCLEOTIDE SEQUENCE [LARGE SCALE GENOMIC DNA]</scope>
    <source>
        <strain evidence="4">DYQJB</strain>
        <tissue evidence="4">Leaf</tissue>
    </source>
</reference>
<protein>
    <recommendedName>
        <fullName evidence="6">Chlororespiratory reduction 4</fullName>
    </recommendedName>
</protein>
<keyword evidence="5" id="KW-1185">Reference proteome</keyword>
<dbReference type="InterPro" id="IPR046849">
    <property type="entry name" value="E2_motif"/>
</dbReference>
<dbReference type="InterPro" id="IPR002885">
    <property type="entry name" value="PPR_rpt"/>
</dbReference>
<evidence type="ECO:0000256" key="1">
    <source>
        <dbReference type="ARBA" id="ARBA00006643"/>
    </source>
</evidence>
<dbReference type="GO" id="GO:0016070">
    <property type="term" value="P:RNA metabolic process"/>
    <property type="evidence" value="ECO:0007669"/>
    <property type="project" value="UniProtKB-ARBA"/>
</dbReference>
<dbReference type="Pfam" id="PF20431">
    <property type="entry name" value="E_motif"/>
    <property type="match status" value="1"/>
</dbReference>
<feature type="repeat" description="PPR" evidence="3">
    <location>
        <begin position="377"/>
        <end position="411"/>
    </location>
</feature>
<comment type="similarity">
    <text evidence="1">Belongs to the PPR family. PCMP-H subfamily.</text>
</comment>
<dbReference type="EMBL" id="JBGMDY010000001">
    <property type="protein sequence ID" value="KAL2346609.1"/>
    <property type="molecule type" value="Genomic_DNA"/>
</dbReference>
<gene>
    <name evidence="4" type="ORF">Fmac_000609</name>
</gene>
<proteinExistence type="inferred from homology"/>
<feature type="repeat" description="PPR" evidence="3">
    <location>
        <begin position="178"/>
        <end position="208"/>
    </location>
</feature>
<feature type="repeat" description="PPR" evidence="3">
    <location>
        <begin position="276"/>
        <end position="310"/>
    </location>
</feature>
<accession>A0ABD1NER8</accession>
<comment type="caution">
    <text evidence="4">The sequence shown here is derived from an EMBL/GenBank/DDBJ whole genome shotgun (WGS) entry which is preliminary data.</text>
</comment>
<evidence type="ECO:0000313" key="5">
    <source>
        <dbReference type="Proteomes" id="UP001603857"/>
    </source>
</evidence>
<dbReference type="Pfam" id="PF13041">
    <property type="entry name" value="PPR_2"/>
    <property type="match status" value="2"/>
</dbReference>
<keyword evidence="2" id="KW-0677">Repeat</keyword>
<evidence type="ECO:0000256" key="3">
    <source>
        <dbReference type="PROSITE-ProRule" id="PRU00708"/>
    </source>
</evidence>
<dbReference type="Pfam" id="PF20430">
    <property type="entry name" value="Eplus_motif"/>
    <property type="match status" value="1"/>
</dbReference>
<dbReference type="InterPro" id="IPR046960">
    <property type="entry name" value="PPR_At4g14850-like_plant"/>
</dbReference>
<dbReference type="PANTHER" id="PTHR47926">
    <property type="entry name" value="PENTATRICOPEPTIDE REPEAT-CONTAINING PROTEIN"/>
    <property type="match status" value="1"/>
</dbReference>
<dbReference type="FunFam" id="1.25.40.10:FF:000511">
    <property type="entry name" value="Pentatricopeptide repeat-containing protein"/>
    <property type="match status" value="1"/>
</dbReference>
<name>A0ABD1NER8_9FABA</name>
<dbReference type="Pfam" id="PF01535">
    <property type="entry name" value="PPR"/>
    <property type="match status" value="3"/>
</dbReference>
<evidence type="ECO:0000313" key="4">
    <source>
        <dbReference type="EMBL" id="KAL2346609.1"/>
    </source>
</evidence>
<dbReference type="InterPro" id="IPR046848">
    <property type="entry name" value="E_motif"/>
</dbReference>
<dbReference type="PROSITE" id="PS51375">
    <property type="entry name" value="PPR"/>
    <property type="match status" value="4"/>
</dbReference>
<organism evidence="4 5">
    <name type="scientific">Flemingia macrophylla</name>
    <dbReference type="NCBI Taxonomy" id="520843"/>
    <lineage>
        <taxon>Eukaryota</taxon>
        <taxon>Viridiplantae</taxon>
        <taxon>Streptophyta</taxon>
        <taxon>Embryophyta</taxon>
        <taxon>Tracheophyta</taxon>
        <taxon>Spermatophyta</taxon>
        <taxon>Magnoliopsida</taxon>
        <taxon>eudicotyledons</taxon>
        <taxon>Gunneridae</taxon>
        <taxon>Pentapetalae</taxon>
        <taxon>rosids</taxon>
        <taxon>fabids</taxon>
        <taxon>Fabales</taxon>
        <taxon>Fabaceae</taxon>
        <taxon>Papilionoideae</taxon>
        <taxon>50 kb inversion clade</taxon>
        <taxon>NPAAA clade</taxon>
        <taxon>indigoferoid/millettioid clade</taxon>
        <taxon>Phaseoleae</taxon>
        <taxon>Flemingia</taxon>
    </lineage>
</organism>
<evidence type="ECO:0008006" key="6">
    <source>
        <dbReference type="Google" id="ProtNLM"/>
    </source>
</evidence>
<dbReference type="NCBIfam" id="TIGR00756">
    <property type="entry name" value="PPR"/>
    <property type="match status" value="2"/>
</dbReference>
<feature type="repeat" description="PPR" evidence="3">
    <location>
        <begin position="412"/>
        <end position="446"/>
    </location>
</feature>
<dbReference type="FunFam" id="1.25.40.10:FF:000333">
    <property type="entry name" value="Pentatricopeptide repeat-containing protein"/>
    <property type="match status" value="1"/>
</dbReference>
<dbReference type="Proteomes" id="UP001603857">
    <property type="component" value="Unassembled WGS sequence"/>
</dbReference>